<dbReference type="PANTHER" id="PTHR42912:SF93">
    <property type="entry name" value="N6-ADENOSINE-METHYLTRANSFERASE TMT1A"/>
    <property type="match status" value="1"/>
</dbReference>
<reference evidence="3 4" key="1">
    <citation type="submission" date="2020-08" db="EMBL/GenBank/DDBJ databases">
        <title>Genomic Encyclopedia of Type Strains, Phase IV (KMG-IV): sequencing the most valuable type-strain genomes for metagenomic binning, comparative biology and taxonomic classification.</title>
        <authorList>
            <person name="Goeker M."/>
        </authorList>
    </citation>
    <scope>NUCLEOTIDE SEQUENCE [LARGE SCALE GENOMIC DNA]</scope>
    <source>
        <strain evidence="3 4">YIM 65646</strain>
    </source>
</reference>
<dbReference type="PANTHER" id="PTHR42912">
    <property type="entry name" value="METHYLTRANSFERASE"/>
    <property type="match status" value="1"/>
</dbReference>
<keyword evidence="4" id="KW-1185">Reference proteome</keyword>
<proteinExistence type="predicted"/>
<feature type="region of interest" description="Disordered" evidence="1">
    <location>
        <begin position="1"/>
        <end position="26"/>
    </location>
</feature>
<comment type="caution">
    <text evidence="3">The sequence shown here is derived from an EMBL/GenBank/DDBJ whole genome shotgun (WGS) entry which is preliminary data.</text>
</comment>
<evidence type="ECO:0000256" key="1">
    <source>
        <dbReference type="SAM" id="MobiDB-lite"/>
    </source>
</evidence>
<accession>A0A841FVH3</accession>
<dbReference type="GO" id="GO:0008757">
    <property type="term" value="F:S-adenosylmethionine-dependent methyltransferase activity"/>
    <property type="evidence" value="ECO:0007669"/>
    <property type="project" value="InterPro"/>
</dbReference>
<keyword evidence="3" id="KW-0489">Methyltransferase</keyword>
<dbReference type="GO" id="GO:0032259">
    <property type="term" value="P:methylation"/>
    <property type="evidence" value="ECO:0007669"/>
    <property type="project" value="UniProtKB-KW"/>
</dbReference>
<evidence type="ECO:0000313" key="4">
    <source>
        <dbReference type="Proteomes" id="UP000548476"/>
    </source>
</evidence>
<dbReference type="RefSeq" id="WP_184790343.1">
    <property type="nucleotide sequence ID" value="NZ_BONT01000093.1"/>
</dbReference>
<keyword evidence="3" id="KW-0808">Transferase</keyword>
<feature type="compositionally biased region" description="Low complexity" evidence="1">
    <location>
        <begin position="8"/>
        <end position="21"/>
    </location>
</feature>
<sequence>MTAPDYPADTARVTRRPATTAESAAGNRRWWDGAADAYQAEHGDFLGEAAFVWGPEGIDEADVRLLGDVKDHRVLEIGAGAGQCGRWLVAQGAEVTALELSWRQLQHSRRIDAATDVTLPAVQADAQLLPFADNAFDVVCSAYGALPFVADAEGALREIARVLRPGGRLVFSVTHPIRWCFLDDPTEPGLAAVHSYFDRNAYVEEDEDGAVTYVEHHRTVGDWVRVIASAGLRLEDLTEPEWPEGNDHVWGGWSPLRGKVIPGTAIFSAAKA</sequence>
<dbReference type="Proteomes" id="UP000548476">
    <property type="component" value="Unassembled WGS sequence"/>
</dbReference>
<dbReference type="AlphaFoldDB" id="A0A841FVH3"/>
<feature type="domain" description="Methyltransferase type 11" evidence="2">
    <location>
        <begin position="75"/>
        <end position="171"/>
    </location>
</feature>
<dbReference type="EMBL" id="JACHGT010000012">
    <property type="protein sequence ID" value="MBB6037532.1"/>
    <property type="molecule type" value="Genomic_DNA"/>
</dbReference>
<dbReference type="InterPro" id="IPR029063">
    <property type="entry name" value="SAM-dependent_MTases_sf"/>
</dbReference>
<organism evidence="3 4">
    <name type="scientific">Phytomonospora endophytica</name>
    <dbReference type="NCBI Taxonomy" id="714109"/>
    <lineage>
        <taxon>Bacteria</taxon>
        <taxon>Bacillati</taxon>
        <taxon>Actinomycetota</taxon>
        <taxon>Actinomycetes</taxon>
        <taxon>Micromonosporales</taxon>
        <taxon>Micromonosporaceae</taxon>
        <taxon>Phytomonospora</taxon>
    </lineage>
</organism>
<protein>
    <submittedName>
        <fullName evidence="3">SAM-dependent methyltransferase</fullName>
    </submittedName>
</protein>
<dbReference type="Gene3D" id="3.40.50.150">
    <property type="entry name" value="Vaccinia Virus protein VP39"/>
    <property type="match status" value="1"/>
</dbReference>
<gene>
    <name evidence="3" type="ORF">HNR73_005408</name>
</gene>
<dbReference type="CDD" id="cd02440">
    <property type="entry name" value="AdoMet_MTases"/>
    <property type="match status" value="1"/>
</dbReference>
<evidence type="ECO:0000313" key="3">
    <source>
        <dbReference type="EMBL" id="MBB6037532.1"/>
    </source>
</evidence>
<name>A0A841FVH3_9ACTN</name>
<dbReference type="Pfam" id="PF08241">
    <property type="entry name" value="Methyltransf_11"/>
    <property type="match status" value="1"/>
</dbReference>
<dbReference type="InterPro" id="IPR013216">
    <property type="entry name" value="Methyltransf_11"/>
</dbReference>
<evidence type="ECO:0000259" key="2">
    <source>
        <dbReference type="Pfam" id="PF08241"/>
    </source>
</evidence>
<dbReference type="InterPro" id="IPR050508">
    <property type="entry name" value="Methyltransf_Superfamily"/>
</dbReference>
<dbReference type="SUPFAM" id="SSF53335">
    <property type="entry name" value="S-adenosyl-L-methionine-dependent methyltransferases"/>
    <property type="match status" value="1"/>
</dbReference>